<dbReference type="WBParaSite" id="Pan_g4165.t1">
    <property type="protein sequence ID" value="Pan_g4165.t1"/>
    <property type="gene ID" value="Pan_g4165"/>
</dbReference>
<evidence type="ECO:0000256" key="2">
    <source>
        <dbReference type="SAM" id="SignalP"/>
    </source>
</evidence>
<proteinExistence type="predicted"/>
<dbReference type="InterPro" id="IPR012493">
    <property type="entry name" value="Renin_rcpt"/>
</dbReference>
<dbReference type="PANTHER" id="PTHR13351">
    <property type="entry name" value="RENIN RECEPTOR"/>
    <property type="match status" value="1"/>
</dbReference>
<dbReference type="GO" id="GO:0030177">
    <property type="term" value="P:positive regulation of Wnt signaling pathway"/>
    <property type="evidence" value="ECO:0007669"/>
    <property type="project" value="TreeGrafter"/>
</dbReference>
<dbReference type="InterPro" id="IPR056780">
    <property type="entry name" value="Renin_r_C"/>
</dbReference>
<dbReference type="Proteomes" id="UP000492821">
    <property type="component" value="Unassembled WGS sequence"/>
</dbReference>
<reference evidence="4" key="1">
    <citation type="journal article" date="2013" name="Genetics">
        <title>The draft genome and transcriptome of Panagrellus redivivus are shaped by the harsh demands of a free-living lifestyle.</title>
        <authorList>
            <person name="Srinivasan J."/>
            <person name="Dillman A.R."/>
            <person name="Macchietto M.G."/>
            <person name="Heikkinen L."/>
            <person name="Lakso M."/>
            <person name="Fracchia K.M."/>
            <person name="Antoshechkin I."/>
            <person name="Mortazavi A."/>
            <person name="Wong G."/>
            <person name="Sternberg P.W."/>
        </authorList>
    </citation>
    <scope>NUCLEOTIDE SEQUENCE [LARGE SCALE GENOMIC DNA]</scope>
    <source>
        <strain evidence="4">MT8872</strain>
    </source>
</reference>
<evidence type="ECO:0000259" key="3">
    <source>
        <dbReference type="Pfam" id="PF07850"/>
    </source>
</evidence>
<evidence type="ECO:0000256" key="1">
    <source>
        <dbReference type="SAM" id="Phobius"/>
    </source>
</evidence>
<sequence length="325" mass="34497">MTTRIVLAVLAILGSVAADSIDFLAVPASVKLPSASASLAASEIVPLNKYLLGLSAGNPLSGLSTDLFSRPKALALVQIDGLSTLAGASPVAEVDLTGAFNAQTLHAVVSEDLGQTERDWVSITGIDVTGTLELNTEKVSTIVKTKLSPLRQEILQIYALADAIKARGARLSATLPDVFVIQLQGFASPLLSSAPASEIEIAKKEVAAALQELASELSTAYGDQAVVEVVLRSAESVAEAASESEATNVRSKRAADDVKNVQYWRKTLQVYKFVSRDYPAMFFLIAAVVFILVVAIVFIVVGLLTMDPGKDSIIYRMTTTRMKKD</sequence>
<keyword evidence="4" id="KW-1185">Reference proteome</keyword>
<dbReference type="GO" id="GO:0038023">
    <property type="term" value="F:signaling receptor activity"/>
    <property type="evidence" value="ECO:0007669"/>
    <property type="project" value="InterPro"/>
</dbReference>
<accession>A0A7E4VVZ1</accession>
<feature type="transmembrane region" description="Helical" evidence="1">
    <location>
        <begin position="280"/>
        <end position="306"/>
    </location>
</feature>
<keyword evidence="1" id="KW-0812">Transmembrane</keyword>
<feature type="chain" id="PRO_5028941933" evidence="2">
    <location>
        <begin position="19"/>
        <end position="325"/>
    </location>
</feature>
<dbReference type="PANTHER" id="PTHR13351:SF1">
    <property type="entry name" value="RENIN RECEPTOR"/>
    <property type="match status" value="1"/>
</dbReference>
<evidence type="ECO:0000313" key="4">
    <source>
        <dbReference type="Proteomes" id="UP000492821"/>
    </source>
</evidence>
<feature type="domain" description="Renin receptor-like C-terminal transmembrane spanning segment" evidence="3">
    <location>
        <begin position="252"/>
        <end position="325"/>
    </location>
</feature>
<dbReference type="Pfam" id="PF07850">
    <property type="entry name" value="Renin_r"/>
    <property type="match status" value="1"/>
</dbReference>
<organism evidence="4 5">
    <name type="scientific">Panagrellus redivivus</name>
    <name type="common">Microworm</name>
    <dbReference type="NCBI Taxonomy" id="6233"/>
    <lineage>
        <taxon>Eukaryota</taxon>
        <taxon>Metazoa</taxon>
        <taxon>Ecdysozoa</taxon>
        <taxon>Nematoda</taxon>
        <taxon>Chromadorea</taxon>
        <taxon>Rhabditida</taxon>
        <taxon>Tylenchina</taxon>
        <taxon>Panagrolaimomorpha</taxon>
        <taxon>Panagrolaimoidea</taxon>
        <taxon>Panagrolaimidae</taxon>
        <taxon>Panagrellus</taxon>
    </lineage>
</organism>
<keyword evidence="1" id="KW-1133">Transmembrane helix</keyword>
<keyword evidence="2" id="KW-0732">Signal</keyword>
<protein>
    <submittedName>
        <fullName evidence="5">Renin receptor</fullName>
    </submittedName>
</protein>
<dbReference type="AlphaFoldDB" id="A0A7E4VVZ1"/>
<feature type="signal peptide" evidence="2">
    <location>
        <begin position="1"/>
        <end position="18"/>
    </location>
</feature>
<keyword evidence="1" id="KW-0472">Membrane</keyword>
<dbReference type="GO" id="GO:0009897">
    <property type="term" value="C:external side of plasma membrane"/>
    <property type="evidence" value="ECO:0007669"/>
    <property type="project" value="TreeGrafter"/>
</dbReference>
<evidence type="ECO:0000313" key="5">
    <source>
        <dbReference type="WBParaSite" id="Pan_g4165.t1"/>
    </source>
</evidence>
<name>A0A7E4VVZ1_PANRE</name>
<reference evidence="5" key="2">
    <citation type="submission" date="2020-10" db="UniProtKB">
        <authorList>
            <consortium name="WormBaseParasite"/>
        </authorList>
    </citation>
    <scope>IDENTIFICATION</scope>
</reference>